<gene>
    <name evidence="2" type="ORF">VTL71DRAFT_9961</name>
</gene>
<feature type="compositionally biased region" description="Polar residues" evidence="1">
    <location>
        <begin position="1"/>
        <end position="23"/>
    </location>
</feature>
<evidence type="ECO:0000313" key="2">
    <source>
        <dbReference type="EMBL" id="KAL2060139.1"/>
    </source>
</evidence>
<accession>A0ABR4BSW7</accession>
<comment type="caution">
    <text evidence="2">The sequence shown here is derived from an EMBL/GenBank/DDBJ whole genome shotgun (WGS) entry which is preliminary data.</text>
</comment>
<evidence type="ECO:0000256" key="1">
    <source>
        <dbReference type="SAM" id="MobiDB-lite"/>
    </source>
</evidence>
<dbReference type="EMBL" id="JAZHXI010000024">
    <property type="protein sequence ID" value="KAL2060139.1"/>
    <property type="molecule type" value="Genomic_DNA"/>
</dbReference>
<feature type="non-terminal residue" evidence="2">
    <location>
        <position position="79"/>
    </location>
</feature>
<keyword evidence="3" id="KW-1185">Reference proteome</keyword>
<dbReference type="Proteomes" id="UP001595075">
    <property type="component" value="Unassembled WGS sequence"/>
</dbReference>
<protein>
    <submittedName>
        <fullName evidence="2">Uncharacterized protein</fullName>
    </submittedName>
</protein>
<proteinExistence type="predicted"/>
<sequence>MLSNNFVRGLRNTTGQHMDSSTRVRYPNPDKKAPKTPSFATSPIFSKAGVVIPQSRPPNVGGMSGGRKASNIAGTEKTI</sequence>
<reference evidence="2 3" key="1">
    <citation type="journal article" date="2024" name="Commun. Biol.">
        <title>Comparative genomic analysis of thermophilic fungi reveals convergent evolutionary adaptations and gene losses.</title>
        <authorList>
            <person name="Steindorff A.S."/>
            <person name="Aguilar-Pontes M.V."/>
            <person name="Robinson A.J."/>
            <person name="Andreopoulos B."/>
            <person name="LaButti K."/>
            <person name="Kuo A."/>
            <person name="Mondo S."/>
            <person name="Riley R."/>
            <person name="Otillar R."/>
            <person name="Haridas S."/>
            <person name="Lipzen A."/>
            <person name="Grimwood J."/>
            <person name="Schmutz J."/>
            <person name="Clum A."/>
            <person name="Reid I.D."/>
            <person name="Moisan M.C."/>
            <person name="Butler G."/>
            <person name="Nguyen T.T.M."/>
            <person name="Dewar K."/>
            <person name="Conant G."/>
            <person name="Drula E."/>
            <person name="Henrissat B."/>
            <person name="Hansel C."/>
            <person name="Singer S."/>
            <person name="Hutchinson M.I."/>
            <person name="de Vries R.P."/>
            <person name="Natvig D.O."/>
            <person name="Powell A.J."/>
            <person name="Tsang A."/>
            <person name="Grigoriev I.V."/>
        </authorList>
    </citation>
    <scope>NUCLEOTIDE SEQUENCE [LARGE SCALE GENOMIC DNA]</scope>
    <source>
        <strain evidence="2 3">CBS 494.80</strain>
    </source>
</reference>
<evidence type="ECO:0000313" key="3">
    <source>
        <dbReference type="Proteomes" id="UP001595075"/>
    </source>
</evidence>
<name>A0ABR4BSW7_9HELO</name>
<feature type="region of interest" description="Disordered" evidence="1">
    <location>
        <begin position="1"/>
        <end position="79"/>
    </location>
</feature>
<organism evidence="2 3">
    <name type="scientific">Oculimacula yallundae</name>
    <dbReference type="NCBI Taxonomy" id="86028"/>
    <lineage>
        <taxon>Eukaryota</taxon>
        <taxon>Fungi</taxon>
        <taxon>Dikarya</taxon>
        <taxon>Ascomycota</taxon>
        <taxon>Pezizomycotina</taxon>
        <taxon>Leotiomycetes</taxon>
        <taxon>Helotiales</taxon>
        <taxon>Ploettnerulaceae</taxon>
        <taxon>Oculimacula</taxon>
    </lineage>
</organism>